<dbReference type="STRING" id="460384.SAMN05216313_10631"/>
<keyword evidence="2" id="KW-1185">Reference proteome</keyword>
<sequence length="304" mass="34711">MKHDGQIFTLENEDLLVAVNRHGAELARIYDKKAGRELLWNADPAVWNRHAPILFPFVGKCYDGKYRHQEKDYPMGAHGFARDMEFEPLLCDMDECWYRLKDTPETFSKYPFHFELEVGHRLEGRTIQVMWRVNNTGSEDLLFMAGGHPAFRVPEGRTIYDYTFEFNKTGTRAGTCQDGLHYQAPNADGFEQEDLGGTLALTDGRVPLTKGFFDRALTYIFDQAAVGSVSLLLDGKPYVTVRCDDFPYLGVWSVEATHPFVCLEPWYGRCDAEGYTGELKDREGVVTLPAWESWEKSYSITIGE</sequence>
<dbReference type="CDD" id="cd09024">
    <property type="entry name" value="Aldose_epim_lacX"/>
    <property type="match status" value="1"/>
</dbReference>
<dbReference type="Proteomes" id="UP000198508">
    <property type="component" value="Unassembled WGS sequence"/>
</dbReference>
<dbReference type="InterPro" id="IPR014718">
    <property type="entry name" value="GH-type_carb-bd"/>
</dbReference>
<reference evidence="2" key="1">
    <citation type="submission" date="2016-10" db="EMBL/GenBank/DDBJ databases">
        <authorList>
            <person name="Varghese N."/>
            <person name="Submissions S."/>
        </authorList>
    </citation>
    <scope>NUCLEOTIDE SEQUENCE [LARGE SCALE GENOMIC DNA]</scope>
    <source>
        <strain evidence="2">NLAE-zl-G277</strain>
    </source>
</reference>
<dbReference type="RefSeq" id="WP_092362029.1">
    <property type="nucleotide sequence ID" value="NZ_CAJJSN010000053.1"/>
</dbReference>
<dbReference type="Gene3D" id="2.70.98.10">
    <property type="match status" value="1"/>
</dbReference>
<dbReference type="GO" id="GO:0005975">
    <property type="term" value="P:carbohydrate metabolic process"/>
    <property type="evidence" value="ECO:0007669"/>
    <property type="project" value="InterPro"/>
</dbReference>
<name>A0A1I0EB40_9FIRM</name>
<organism evidence="1 2">
    <name type="scientific">Enterocloster lavalensis</name>
    <dbReference type="NCBI Taxonomy" id="460384"/>
    <lineage>
        <taxon>Bacteria</taxon>
        <taxon>Bacillati</taxon>
        <taxon>Bacillota</taxon>
        <taxon>Clostridia</taxon>
        <taxon>Lachnospirales</taxon>
        <taxon>Lachnospiraceae</taxon>
        <taxon>Enterocloster</taxon>
    </lineage>
</organism>
<proteinExistence type="predicted"/>
<evidence type="ECO:0000313" key="2">
    <source>
        <dbReference type="Proteomes" id="UP000198508"/>
    </source>
</evidence>
<dbReference type="InterPro" id="IPR008183">
    <property type="entry name" value="Aldose_1/G6P_1-epimerase"/>
</dbReference>
<dbReference type="InterPro" id="IPR037481">
    <property type="entry name" value="LacX"/>
</dbReference>
<dbReference type="GeneID" id="93280429"/>
<gene>
    <name evidence="1" type="ORF">SAMN05216313_10631</name>
</gene>
<accession>A0A1I0EB40</accession>
<dbReference type="InterPro" id="IPR011013">
    <property type="entry name" value="Gal_mutarotase_sf_dom"/>
</dbReference>
<dbReference type="EMBL" id="FOIM01000006">
    <property type="protein sequence ID" value="SET42450.1"/>
    <property type="molecule type" value="Genomic_DNA"/>
</dbReference>
<dbReference type="GO" id="GO:0030246">
    <property type="term" value="F:carbohydrate binding"/>
    <property type="evidence" value="ECO:0007669"/>
    <property type="project" value="InterPro"/>
</dbReference>
<dbReference type="GO" id="GO:0016853">
    <property type="term" value="F:isomerase activity"/>
    <property type="evidence" value="ECO:0007669"/>
    <property type="project" value="InterPro"/>
</dbReference>
<dbReference type="SUPFAM" id="SSF74650">
    <property type="entry name" value="Galactose mutarotase-like"/>
    <property type="match status" value="1"/>
</dbReference>
<evidence type="ECO:0000313" key="1">
    <source>
        <dbReference type="EMBL" id="SET42450.1"/>
    </source>
</evidence>
<protein>
    <submittedName>
        <fullName evidence="1">Galactose mutarotase</fullName>
    </submittedName>
</protein>
<dbReference type="Pfam" id="PF01263">
    <property type="entry name" value="Aldose_epim"/>
    <property type="match status" value="1"/>
</dbReference>
<dbReference type="AlphaFoldDB" id="A0A1I0EB40"/>